<evidence type="ECO:0000313" key="2">
    <source>
        <dbReference type="Proteomes" id="UP000182306"/>
    </source>
</evidence>
<organism evidence="1 2">
    <name type="scientific">Sinorhizobium americanum</name>
    <dbReference type="NCBI Taxonomy" id="194963"/>
    <lineage>
        <taxon>Bacteria</taxon>
        <taxon>Pseudomonadati</taxon>
        <taxon>Pseudomonadota</taxon>
        <taxon>Alphaproteobacteria</taxon>
        <taxon>Hyphomicrobiales</taxon>
        <taxon>Rhizobiaceae</taxon>
        <taxon>Sinorhizobium/Ensifer group</taxon>
        <taxon>Sinorhizobium</taxon>
    </lineage>
</organism>
<sequence>MQQGPFQGRAQSPPPRTILVFYAEMLMPALPGSPTPTLERVH</sequence>
<name>A0A1L3LKU5_9HYPH</name>
<dbReference type="KEGG" id="same:SAMCFNEI73_Ch1367"/>
<dbReference type="Proteomes" id="UP000182306">
    <property type="component" value="Chromosome"/>
</dbReference>
<proteinExistence type="predicted"/>
<protein>
    <submittedName>
        <fullName evidence="1">Uncharacterized protein</fullName>
    </submittedName>
</protein>
<dbReference type="AlphaFoldDB" id="A0A1L3LKU5"/>
<reference evidence="1 2" key="1">
    <citation type="submission" date="2015-10" db="EMBL/GenBank/DDBJ databases">
        <title>Genomic differences between typical nodule nitrogen-fixing rhizobial strains and those coming from bean seeds.</title>
        <authorList>
            <person name="Peralta H."/>
            <person name="Aguilar-Vera A."/>
            <person name="Diaz R."/>
            <person name="Mora Y."/>
            <person name="Martinez-Batallar G."/>
            <person name="Salazar E."/>
            <person name="Vargas-Lagunas C."/>
            <person name="Encarnacion S."/>
            <person name="Girard L."/>
            <person name="Mora J."/>
        </authorList>
    </citation>
    <scope>NUCLEOTIDE SEQUENCE [LARGE SCALE GENOMIC DNA]</scope>
    <source>
        <strain evidence="1 2">CFNEI 73</strain>
    </source>
</reference>
<keyword evidence="2" id="KW-1185">Reference proteome</keyword>
<gene>
    <name evidence="1" type="ORF">SAMCFNEI73_Ch1367</name>
</gene>
<accession>A0A1L3LKU5</accession>
<evidence type="ECO:0000313" key="1">
    <source>
        <dbReference type="EMBL" id="APG90676.1"/>
    </source>
</evidence>
<dbReference type="EMBL" id="CP013107">
    <property type="protein sequence ID" value="APG90676.1"/>
    <property type="molecule type" value="Genomic_DNA"/>
</dbReference>